<organism evidence="1 2">
    <name type="scientific">Auriscalpium vulgare</name>
    <dbReference type="NCBI Taxonomy" id="40419"/>
    <lineage>
        <taxon>Eukaryota</taxon>
        <taxon>Fungi</taxon>
        <taxon>Dikarya</taxon>
        <taxon>Basidiomycota</taxon>
        <taxon>Agaricomycotina</taxon>
        <taxon>Agaricomycetes</taxon>
        <taxon>Russulales</taxon>
        <taxon>Auriscalpiaceae</taxon>
        <taxon>Auriscalpium</taxon>
    </lineage>
</organism>
<name>A0ACB8RZF7_9AGAM</name>
<proteinExistence type="predicted"/>
<dbReference type="Proteomes" id="UP000814033">
    <property type="component" value="Unassembled WGS sequence"/>
</dbReference>
<evidence type="ECO:0000313" key="1">
    <source>
        <dbReference type="EMBL" id="KAI0049252.1"/>
    </source>
</evidence>
<evidence type="ECO:0000313" key="2">
    <source>
        <dbReference type="Proteomes" id="UP000814033"/>
    </source>
</evidence>
<protein>
    <submittedName>
        <fullName evidence="1">Uncharacterized protein</fullName>
    </submittedName>
</protein>
<accession>A0ACB8RZF7</accession>
<comment type="caution">
    <text evidence="1">The sequence shown here is derived from an EMBL/GenBank/DDBJ whole genome shotgun (WGS) entry which is preliminary data.</text>
</comment>
<gene>
    <name evidence="1" type="ORF">FA95DRAFT_1557047</name>
</gene>
<dbReference type="EMBL" id="MU275875">
    <property type="protein sequence ID" value="KAI0049252.1"/>
    <property type="molecule type" value="Genomic_DNA"/>
</dbReference>
<reference evidence="1" key="2">
    <citation type="journal article" date="2022" name="New Phytol.">
        <title>Evolutionary transition to the ectomycorrhizal habit in the genomes of a hyperdiverse lineage of mushroom-forming fungi.</title>
        <authorList>
            <person name="Looney B."/>
            <person name="Miyauchi S."/>
            <person name="Morin E."/>
            <person name="Drula E."/>
            <person name="Courty P.E."/>
            <person name="Kohler A."/>
            <person name="Kuo A."/>
            <person name="LaButti K."/>
            <person name="Pangilinan J."/>
            <person name="Lipzen A."/>
            <person name="Riley R."/>
            <person name="Andreopoulos W."/>
            <person name="He G."/>
            <person name="Johnson J."/>
            <person name="Nolan M."/>
            <person name="Tritt A."/>
            <person name="Barry K.W."/>
            <person name="Grigoriev I.V."/>
            <person name="Nagy L.G."/>
            <person name="Hibbett D."/>
            <person name="Henrissat B."/>
            <person name="Matheny P.B."/>
            <person name="Labbe J."/>
            <person name="Martin F.M."/>
        </authorList>
    </citation>
    <scope>NUCLEOTIDE SEQUENCE</scope>
    <source>
        <strain evidence="1">FP105234-sp</strain>
    </source>
</reference>
<sequence length="54" mass="6155">MSFTPALVARRPALLLFVGIESLIGYGVWRQYRNQPSMLTAKPKSHIPPAKWFL</sequence>
<reference evidence="1" key="1">
    <citation type="submission" date="2021-02" db="EMBL/GenBank/DDBJ databases">
        <authorList>
            <consortium name="DOE Joint Genome Institute"/>
            <person name="Ahrendt S."/>
            <person name="Looney B.P."/>
            <person name="Miyauchi S."/>
            <person name="Morin E."/>
            <person name="Drula E."/>
            <person name="Courty P.E."/>
            <person name="Chicoki N."/>
            <person name="Fauchery L."/>
            <person name="Kohler A."/>
            <person name="Kuo A."/>
            <person name="Labutti K."/>
            <person name="Pangilinan J."/>
            <person name="Lipzen A."/>
            <person name="Riley R."/>
            <person name="Andreopoulos W."/>
            <person name="He G."/>
            <person name="Johnson J."/>
            <person name="Barry K.W."/>
            <person name="Grigoriev I.V."/>
            <person name="Nagy L."/>
            <person name="Hibbett D."/>
            <person name="Henrissat B."/>
            <person name="Matheny P.B."/>
            <person name="Labbe J."/>
            <person name="Martin F."/>
        </authorList>
    </citation>
    <scope>NUCLEOTIDE SEQUENCE</scope>
    <source>
        <strain evidence="1">FP105234-sp</strain>
    </source>
</reference>
<keyword evidence="2" id="KW-1185">Reference proteome</keyword>